<dbReference type="SUPFAM" id="SSF51735">
    <property type="entry name" value="NAD(P)-binding Rossmann-fold domains"/>
    <property type="match status" value="1"/>
</dbReference>
<proteinExistence type="predicted"/>
<protein>
    <submittedName>
        <fullName evidence="2">NADPH:quinone reductase</fullName>
    </submittedName>
</protein>
<dbReference type="Pfam" id="PF13602">
    <property type="entry name" value="ADH_zinc_N_2"/>
    <property type="match status" value="1"/>
</dbReference>
<dbReference type="InterPro" id="IPR013154">
    <property type="entry name" value="ADH-like_N"/>
</dbReference>
<dbReference type="Gene3D" id="3.40.50.720">
    <property type="entry name" value="NAD(P)-binding Rossmann-like Domain"/>
    <property type="match status" value="1"/>
</dbReference>
<name>A0A521DH39_9BACT</name>
<dbReference type="PANTHER" id="PTHR44013">
    <property type="entry name" value="ZINC-TYPE ALCOHOL DEHYDROGENASE-LIKE PROTEIN C16A3.02C"/>
    <property type="match status" value="1"/>
</dbReference>
<dbReference type="AlphaFoldDB" id="A0A521DH39"/>
<dbReference type="CDD" id="cd05289">
    <property type="entry name" value="MDR_like_2"/>
    <property type="match status" value="1"/>
</dbReference>
<dbReference type="OrthoDB" id="9787435at2"/>
<dbReference type="PROSITE" id="PS01162">
    <property type="entry name" value="QOR_ZETA_CRYSTAL"/>
    <property type="match status" value="1"/>
</dbReference>
<gene>
    <name evidence="2" type="ORF">SAMN06265219_108167</name>
</gene>
<dbReference type="EMBL" id="FXTP01000008">
    <property type="protein sequence ID" value="SMO70892.1"/>
    <property type="molecule type" value="Genomic_DNA"/>
</dbReference>
<dbReference type="InterPro" id="IPR036291">
    <property type="entry name" value="NAD(P)-bd_dom_sf"/>
</dbReference>
<feature type="domain" description="Enoyl reductase (ER)" evidence="1">
    <location>
        <begin position="14"/>
        <end position="316"/>
    </location>
</feature>
<dbReference type="InterPro" id="IPR052733">
    <property type="entry name" value="Chloroplast_QOR"/>
</dbReference>
<reference evidence="2 3" key="1">
    <citation type="submission" date="2017-05" db="EMBL/GenBank/DDBJ databases">
        <authorList>
            <person name="Varghese N."/>
            <person name="Submissions S."/>
        </authorList>
    </citation>
    <scope>NUCLEOTIDE SEQUENCE [LARGE SCALE GENOMIC DNA]</scope>
    <source>
        <strain evidence="2 3">DSM 21985</strain>
    </source>
</reference>
<dbReference type="PANTHER" id="PTHR44013:SF1">
    <property type="entry name" value="ZINC-TYPE ALCOHOL DEHYDROGENASE-LIKE PROTEIN C16A3.02C"/>
    <property type="match status" value="1"/>
</dbReference>
<dbReference type="SUPFAM" id="SSF50129">
    <property type="entry name" value="GroES-like"/>
    <property type="match status" value="1"/>
</dbReference>
<evidence type="ECO:0000313" key="2">
    <source>
        <dbReference type="EMBL" id="SMO70892.1"/>
    </source>
</evidence>
<dbReference type="GO" id="GO:0016491">
    <property type="term" value="F:oxidoreductase activity"/>
    <property type="evidence" value="ECO:0007669"/>
    <property type="project" value="InterPro"/>
</dbReference>
<sequence length="318" mass="34078">MSEQMKAAYYDEYGELDQVKTGELDKPEAGEGEVLIRVKAAGVNPVDAAVARGMLDSAIPGEFPAIPGWDVAGVIEGRGHAARRFEEGDEVYAYARRPKVQHGTFAEYVALPEAYVAKRPQKISMEEAGGIPLVGLTAYQSLFDAGKLEEGQTVLILGASGGVGTSGIQLAKSAGANVIGVASEKNHEYMKELGADETIDYKDNHVGEALAEIEPDGVDLIFHCSRGDAFSQVMETGVLKDGGHIVSITKSKPDISDDINFQYVFVEPNAAQLDKLTEIADDGKLEVHVSKTYNLDEAADALKDIESLHTRGKLIVTP</sequence>
<dbReference type="InterPro" id="IPR020843">
    <property type="entry name" value="ER"/>
</dbReference>
<dbReference type="Gene3D" id="3.90.180.10">
    <property type="entry name" value="Medium-chain alcohol dehydrogenases, catalytic domain"/>
    <property type="match status" value="1"/>
</dbReference>
<dbReference type="GO" id="GO:0008270">
    <property type="term" value="F:zinc ion binding"/>
    <property type="evidence" value="ECO:0007669"/>
    <property type="project" value="InterPro"/>
</dbReference>
<evidence type="ECO:0000259" key="1">
    <source>
        <dbReference type="SMART" id="SM00829"/>
    </source>
</evidence>
<accession>A0A521DH39</accession>
<dbReference type="RefSeq" id="WP_142454625.1">
    <property type="nucleotide sequence ID" value="NZ_FXTP01000008.1"/>
</dbReference>
<dbReference type="Pfam" id="PF08240">
    <property type="entry name" value="ADH_N"/>
    <property type="match status" value="1"/>
</dbReference>
<dbReference type="InterPro" id="IPR011032">
    <property type="entry name" value="GroES-like_sf"/>
</dbReference>
<organism evidence="2 3">
    <name type="scientific">Gracilimonas mengyeensis</name>
    <dbReference type="NCBI Taxonomy" id="1302730"/>
    <lineage>
        <taxon>Bacteria</taxon>
        <taxon>Pseudomonadati</taxon>
        <taxon>Balneolota</taxon>
        <taxon>Balneolia</taxon>
        <taxon>Balneolales</taxon>
        <taxon>Balneolaceae</taxon>
        <taxon>Gracilimonas</taxon>
    </lineage>
</organism>
<dbReference type="SMART" id="SM00829">
    <property type="entry name" value="PKS_ER"/>
    <property type="match status" value="1"/>
</dbReference>
<evidence type="ECO:0000313" key="3">
    <source>
        <dbReference type="Proteomes" id="UP000317557"/>
    </source>
</evidence>
<keyword evidence="3" id="KW-1185">Reference proteome</keyword>
<dbReference type="Proteomes" id="UP000317557">
    <property type="component" value="Unassembled WGS sequence"/>
</dbReference>
<dbReference type="InterPro" id="IPR002364">
    <property type="entry name" value="Quin_OxRdtase/zeta-crystal_CS"/>
</dbReference>